<dbReference type="InterPro" id="IPR005829">
    <property type="entry name" value="Sugar_transporter_CS"/>
</dbReference>
<feature type="transmembrane region" description="Helical" evidence="8">
    <location>
        <begin position="310"/>
        <end position="333"/>
    </location>
</feature>
<dbReference type="PRINTS" id="PR01036">
    <property type="entry name" value="TCRTETB"/>
</dbReference>
<feature type="compositionally biased region" description="Basic residues" evidence="7">
    <location>
        <begin position="1"/>
        <end position="10"/>
    </location>
</feature>
<feature type="transmembrane region" description="Helical" evidence="8">
    <location>
        <begin position="89"/>
        <end position="108"/>
    </location>
</feature>
<evidence type="ECO:0000256" key="2">
    <source>
        <dbReference type="ARBA" id="ARBA00022448"/>
    </source>
</evidence>
<evidence type="ECO:0000256" key="6">
    <source>
        <dbReference type="ARBA" id="ARBA00023136"/>
    </source>
</evidence>
<dbReference type="Proteomes" id="UP001500427">
    <property type="component" value="Unassembled WGS sequence"/>
</dbReference>
<evidence type="ECO:0000256" key="7">
    <source>
        <dbReference type="SAM" id="MobiDB-lite"/>
    </source>
</evidence>
<feature type="transmembrane region" description="Helical" evidence="8">
    <location>
        <begin position="242"/>
        <end position="260"/>
    </location>
</feature>
<evidence type="ECO:0000313" key="11">
    <source>
        <dbReference type="Proteomes" id="UP001500427"/>
    </source>
</evidence>
<dbReference type="PANTHER" id="PTHR23501:SF197">
    <property type="entry name" value="COMD"/>
    <property type="match status" value="1"/>
</dbReference>
<feature type="transmembrane region" description="Helical" evidence="8">
    <location>
        <begin position="519"/>
        <end position="537"/>
    </location>
</feature>
<dbReference type="PANTHER" id="PTHR23501">
    <property type="entry name" value="MAJOR FACILITATOR SUPERFAMILY"/>
    <property type="match status" value="1"/>
</dbReference>
<dbReference type="InterPro" id="IPR020846">
    <property type="entry name" value="MFS_dom"/>
</dbReference>
<feature type="domain" description="Major facilitator superfamily (MFS) profile" evidence="9">
    <location>
        <begin position="55"/>
        <end position="541"/>
    </location>
</feature>
<keyword evidence="6 8" id="KW-0472">Membrane</keyword>
<name>A0ABP9JH71_9MICO</name>
<dbReference type="EMBL" id="BAABIW010000017">
    <property type="protein sequence ID" value="GAA5029813.1"/>
    <property type="molecule type" value="Genomic_DNA"/>
</dbReference>
<keyword evidence="5 8" id="KW-1133">Transmembrane helix</keyword>
<feature type="transmembrane region" description="Helical" evidence="8">
    <location>
        <begin position="55"/>
        <end position="77"/>
    </location>
</feature>
<keyword evidence="2" id="KW-0813">Transport</keyword>
<dbReference type="NCBIfam" id="TIGR00711">
    <property type="entry name" value="efflux_EmrB"/>
    <property type="match status" value="1"/>
</dbReference>
<feature type="transmembrane region" description="Helical" evidence="8">
    <location>
        <begin position="402"/>
        <end position="424"/>
    </location>
</feature>
<dbReference type="PROSITE" id="PS50850">
    <property type="entry name" value="MFS"/>
    <property type="match status" value="1"/>
</dbReference>
<feature type="region of interest" description="Disordered" evidence="7">
    <location>
        <begin position="1"/>
        <end position="45"/>
    </location>
</feature>
<sequence>MQSLHNRRTVARMPQTTQGVATNSASDPTTQTRSARHEAKHAAKAPGLDRPTRNIFIALMLGMLVASISQTIVGPAMPRIVAELGGIDHYSWLATAAMLVSAITVPIVGKMSDLYGRRGFYLGGLVVFMAGSILSGFAQNFWWLIAARAIQGAGMGTLMPLSQTIIGDIIPPRQRGKYQGLMGGVFGLASILGPLVGGFVTDNWGWRYLFFITLPVGVFAFFGISRFLHLEHTPRETVVDKAGIAALSMTLILLLVPTSLGGTTLAWGSPAIIGMYVAGLVLLGVFIAIERRAVEPVLPLRLFKSPLFTLSNIAAFMVSVMMFGAMIYLPVYAQGVLGASATNSGLILMPMSVAMIGLSIISGLVITKTGRYKLQTIAGILIMGVGFWLLTQLHYGSSQLDLTLSMIVFGVGLGMALQVFTLIIQNSSQRKDLGVATASTQFFRNVGSTVGTAVFGTIMTSGLAGNIASHLPASVVQQMQASGQQVSAGSVLDPSALAKLPPQVATGVQQGLADSLHTVFVWGLVPFAFALLAALFIKEVPLRDTVHTPDEAGIELLDTMSQSAVDDELKVPLGRETGNTRTHERLLGLRLGLLADSALRGDRPLLTRAVTRLGEGDLDAGAALLHRTSRMLTTEDAALAAETERFAVEVAARAKVAGGILDEELKRELTTAVAERDADTVMATREPTVAERHEAVDIRLLAAVGDDLTAAYLVDRQNARVAERAEAAIR</sequence>
<feature type="transmembrane region" description="Helical" evidence="8">
    <location>
        <begin position="377"/>
        <end position="396"/>
    </location>
</feature>
<evidence type="ECO:0000256" key="8">
    <source>
        <dbReference type="SAM" id="Phobius"/>
    </source>
</evidence>
<dbReference type="InterPro" id="IPR036259">
    <property type="entry name" value="MFS_trans_sf"/>
</dbReference>
<dbReference type="PROSITE" id="PS00216">
    <property type="entry name" value="SUGAR_TRANSPORT_1"/>
    <property type="match status" value="1"/>
</dbReference>
<dbReference type="Pfam" id="PF07690">
    <property type="entry name" value="MFS_1"/>
    <property type="match status" value="1"/>
</dbReference>
<organism evidence="10 11">
    <name type="scientific">Terrabacter aeriphilus</name>
    <dbReference type="NCBI Taxonomy" id="515662"/>
    <lineage>
        <taxon>Bacteria</taxon>
        <taxon>Bacillati</taxon>
        <taxon>Actinomycetota</taxon>
        <taxon>Actinomycetes</taxon>
        <taxon>Micrococcales</taxon>
        <taxon>Intrasporangiaceae</taxon>
        <taxon>Terrabacter</taxon>
    </lineage>
</organism>
<dbReference type="InterPro" id="IPR004638">
    <property type="entry name" value="EmrB-like"/>
</dbReference>
<feature type="transmembrane region" description="Helical" evidence="8">
    <location>
        <begin position="266"/>
        <end position="289"/>
    </location>
</feature>
<accession>A0ABP9JH71</accession>
<evidence type="ECO:0000256" key="3">
    <source>
        <dbReference type="ARBA" id="ARBA00022475"/>
    </source>
</evidence>
<gene>
    <name evidence="10" type="ORF">GCM10023258_26520</name>
</gene>
<feature type="transmembrane region" description="Helical" evidence="8">
    <location>
        <begin position="206"/>
        <end position="230"/>
    </location>
</feature>
<keyword evidence="3" id="KW-1003">Cell membrane</keyword>
<feature type="compositionally biased region" description="Polar residues" evidence="7">
    <location>
        <begin position="14"/>
        <end position="33"/>
    </location>
</feature>
<feature type="transmembrane region" description="Helical" evidence="8">
    <location>
        <begin position="345"/>
        <end position="365"/>
    </location>
</feature>
<dbReference type="Gene3D" id="1.20.1250.20">
    <property type="entry name" value="MFS general substrate transporter like domains"/>
    <property type="match status" value="1"/>
</dbReference>
<dbReference type="Gene3D" id="1.20.1720.10">
    <property type="entry name" value="Multidrug resistance protein D"/>
    <property type="match status" value="1"/>
</dbReference>
<keyword evidence="11" id="KW-1185">Reference proteome</keyword>
<evidence type="ECO:0000256" key="1">
    <source>
        <dbReference type="ARBA" id="ARBA00004651"/>
    </source>
</evidence>
<feature type="transmembrane region" description="Helical" evidence="8">
    <location>
        <begin position="120"/>
        <end position="143"/>
    </location>
</feature>
<comment type="subcellular location">
    <subcellularLocation>
        <location evidence="1">Cell membrane</location>
        <topology evidence="1">Multi-pass membrane protein</topology>
    </subcellularLocation>
</comment>
<dbReference type="InterPro" id="IPR011701">
    <property type="entry name" value="MFS"/>
</dbReference>
<evidence type="ECO:0000259" key="9">
    <source>
        <dbReference type="PROSITE" id="PS50850"/>
    </source>
</evidence>
<evidence type="ECO:0000313" key="10">
    <source>
        <dbReference type="EMBL" id="GAA5029813.1"/>
    </source>
</evidence>
<evidence type="ECO:0000256" key="5">
    <source>
        <dbReference type="ARBA" id="ARBA00022989"/>
    </source>
</evidence>
<evidence type="ECO:0000256" key="4">
    <source>
        <dbReference type="ARBA" id="ARBA00022692"/>
    </source>
</evidence>
<proteinExistence type="predicted"/>
<reference evidence="11" key="1">
    <citation type="journal article" date="2019" name="Int. J. Syst. Evol. Microbiol.">
        <title>The Global Catalogue of Microorganisms (GCM) 10K type strain sequencing project: providing services to taxonomists for standard genome sequencing and annotation.</title>
        <authorList>
            <consortium name="The Broad Institute Genomics Platform"/>
            <consortium name="The Broad Institute Genome Sequencing Center for Infectious Disease"/>
            <person name="Wu L."/>
            <person name="Ma J."/>
        </authorList>
    </citation>
    <scope>NUCLEOTIDE SEQUENCE [LARGE SCALE GENOMIC DNA]</scope>
    <source>
        <strain evidence="11">JCM 17687</strain>
    </source>
</reference>
<comment type="caution">
    <text evidence="10">The sequence shown here is derived from an EMBL/GenBank/DDBJ whole genome shotgun (WGS) entry which is preliminary data.</text>
</comment>
<protein>
    <recommendedName>
        <fullName evidence="9">Major facilitator superfamily (MFS) profile domain-containing protein</fullName>
    </recommendedName>
</protein>
<feature type="transmembrane region" description="Helical" evidence="8">
    <location>
        <begin position="149"/>
        <end position="169"/>
    </location>
</feature>
<keyword evidence="4 8" id="KW-0812">Transmembrane</keyword>
<dbReference type="CDD" id="cd17502">
    <property type="entry name" value="MFS_Azr1_MDR_like"/>
    <property type="match status" value="1"/>
</dbReference>
<dbReference type="SUPFAM" id="SSF103473">
    <property type="entry name" value="MFS general substrate transporter"/>
    <property type="match status" value="1"/>
</dbReference>
<feature type="transmembrane region" description="Helical" evidence="8">
    <location>
        <begin position="181"/>
        <end position="200"/>
    </location>
</feature>